<dbReference type="RefSeq" id="XP_053027264.1">
    <property type="nucleotide sequence ID" value="XM_053163273.1"/>
</dbReference>
<feature type="compositionally biased region" description="Polar residues" evidence="1">
    <location>
        <begin position="238"/>
        <end position="253"/>
    </location>
</feature>
<dbReference type="Proteomes" id="UP001164743">
    <property type="component" value="Chromosome 15A"/>
</dbReference>
<feature type="signal peptide" evidence="2">
    <location>
        <begin position="1"/>
        <end position="22"/>
    </location>
</feature>
<feature type="chain" id="PRO_5046172734" evidence="2">
    <location>
        <begin position="23"/>
        <end position="581"/>
    </location>
</feature>
<gene>
    <name evidence="3" type="ORF">PtA15_15A100</name>
</gene>
<evidence type="ECO:0000313" key="4">
    <source>
        <dbReference type="Proteomes" id="UP001164743"/>
    </source>
</evidence>
<feature type="compositionally biased region" description="Polar residues" evidence="1">
    <location>
        <begin position="272"/>
        <end position="281"/>
    </location>
</feature>
<protein>
    <submittedName>
        <fullName evidence="3">Uncharacterized protein</fullName>
    </submittedName>
</protein>
<name>A0ABY7D279_9BASI</name>
<accession>A0ABY7D279</accession>
<reference evidence="3" key="1">
    <citation type="submission" date="2022-10" db="EMBL/GenBank/DDBJ databases">
        <title>Puccinia triticina Genome sequencing and assembly.</title>
        <authorList>
            <person name="Li C."/>
        </authorList>
    </citation>
    <scope>NUCLEOTIDE SEQUENCE</scope>
    <source>
        <strain evidence="3">Pt15</strain>
    </source>
</reference>
<evidence type="ECO:0000256" key="2">
    <source>
        <dbReference type="SAM" id="SignalP"/>
    </source>
</evidence>
<keyword evidence="4" id="KW-1185">Reference proteome</keyword>
<proteinExistence type="predicted"/>
<keyword evidence="2" id="KW-0732">Signal</keyword>
<evidence type="ECO:0000313" key="3">
    <source>
        <dbReference type="EMBL" id="WAQ91709.1"/>
    </source>
</evidence>
<evidence type="ECO:0000256" key="1">
    <source>
        <dbReference type="SAM" id="MobiDB-lite"/>
    </source>
</evidence>
<dbReference type="EMBL" id="CP110435">
    <property type="protein sequence ID" value="WAQ91709.1"/>
    <property type="molecule type" value="Genomic_DNA"/>
</dbReference>
<dbReference type="GeneID" id="77804168"/>
<sequence length="581" mass="65569">MAGLAPTWLKIILCCLIWVTAARPSELEAILRKNPRDPISLWNDNSDGMKAVDWDCSARAEPQDFADEFTFSNRPYSDPLGEIIKPHPVSNCQPRLTDISANVAAHVGPMESRPSEEKDGHDVAYDQGAVSYYREGIGSKRRLIQAAAKPVAHHKSSATDGGAAPHLISRLALGGNEEQINQFLRLQGFLPDAENEAHSENAGMLWQTGQHDRKGVGSSEIVQVSQQHHPLIHPADSPLQTETPSERSQTASETEADVGERVRPNKRRKVNQPVQSQTTIDQVIETPTIPEPQPQSPIDPTSDPGNQANKKQGPKNKKGEKATLFPGCPQMSTLDNRVQNALPHQDSSAKEEFRMIREKFDEKHQEIYKLYTDSLIWSYTETLTEELGGLVMIVRRYGQPEKHGGRYLWNARIRLPLRTRNQQEKGYSLARRKIDTLLELLNWYHNLFSLNGLDREILGREEGNHGKLLQWFYEQLFVDTDDHPLLLGEAKVGGQEPNPKKTFTTAQKRLYETLVGTARLAGLEAVRLAFDLLELWYRAEFSSLSTRPFSAVDYPAQLLQAVRNYPPRYPTHKMAKQRVLH</sequence>
<organism evidence="3 4">
    <name type="scientific">Puccinia triticina</name>
    <dbReference type="NCBI Taxonomy" id="208348"/>
    <lineage>
        <taxon>Eukaryota</taxon>
        <taxon>Fungi</taxon>
        <taxon>Dikarya</taxon>
        <taxon>Basidiomycota</taxon>
        <taxon>Pucciniomycotina</taxon>
        <taxon>Pucciniomycetes</taxon>
        <taxon>Pucciniales</taxon>
        <taxon>Pucciniaceae</taxon>
        <taxon>Puccinia</taxon>
    </lineage>
</organism>
<feature type="region of interest" description="Disordered" evidence="1">
    <location>
        <begin position="232"/>
        <end position="323"/>
    </location>
</feature>